<proteinExistence type="predicted"/>
<gene>
    <name evidence="1" type="ORF">FTUN_4961</name>
</gene>
<evidence type="ECO:0000313" key="1">
    <source>
        <dbReference type="EMBL" id="QJW97387.1"/>
    </source>
</evidence>
<organism evidence="1 2">
    <name type="scientific">Frigoriglobus tundricola</name>
    <dbReference type="NCBI Taxonomy" id="2774151"/>
    <lineage>
        <taxon>Bacteria</taxon>
        <taxon>Pseudomonadati</taxon>
        <taxon>Planctomycetota</taxon>
        <taxon>Planctomycetia</taxon>
        <taxon>Gemmatales</taxon>
        <taxon>Gemmataceae</taxon>
        <taxon>Frigoriglobus</taxon>
    </lineage>
</organism>
<dbReference type="EMBL" id="CP053452">
    <property type="protein sequence ID" value="QJW97387.1"/>
    <property type="molecule type" value="Genomic_DNA"/>
</dbReference>
<keyword evidence="2" id="KW-1185">Reference proteome</keyword>
<protein>
    <submittedName>
        <fullName evidence="1">Uncharacterized protein</fullName>
    </submittedName>
</protein>
<evidence type="ECO:0000313" key="2">
    <source>
        <dbReference type="Proteomes" id="UP000503447"/>
    </source>
</evidence>
<reference evidence="2" key="1">
    <citation type="submission" date="2020-05" db="EMBL/GenBank/DDBJ databases">
        <title>Frigoriglobus tundricola gen. nov., sp. nov., a psychrotolerant cellulolytic planctomycete of the family Gemmataceae with two divergent copies of 16S rRNA gene.</title>
        <authorList>
            <person name="Kulichevskaya I.S."/>
            <person name="Ivanova A.A."/>
            <person name="Naumoff D.G."/>
            <person name="Beletsky A.V."/>
            <person name="Rijpstra W.I.C."/>
            <person name="Sinninghe Damste J.S."/>
            <person name="Mardanov A.V."/>
            <person name="Ravin N.V."/>
            <person name="Dedysh S.N."/>
        </authorList>
    </citation>
    <scope>NUCLEOTIDE SEQUENCE [LARGE SCALE GENOMIC DNA]</scope>
    <source>
        <strain evidence="2">PL17</strain>
    </source>
</reference>
<dbReference type="Proteomes" id="UP000503447">
    <property type="component" value="Chromosome"/>
</dbReference>
<sequence>MYFEQSMVWVCHRSRMSKTLNTKPKRDRCPISFSTPAP</sequence>
<accession>A0A6M5YTH1</accession>
<dbReference type="AlphaFoldDB" id="A0A6M5YTH1"/>
<dbReference type="KEGG" id="ftj:FTUN_4961"/>
<name>A0A6M5YTH1_9BACT</name>